<evidence type="ECO:0000256" key="4">
    <source>
        <dbReference type="SAM" id="SignalP"/>
    </source>
</evidence>
<dbReference type="InterPro" id="IPR036770">
    <property type="entry name" value="Ankyrin_rpt-contain_sf"/>
</dbReference>
<dbReference type="PROSITE" id="PS50088">
    <property type="entry name" value="ANK_REPEAT"/>
    <property type="match status" value="1"/>
</dbReference>
<dbReference type="SUPFAM" id="SSF48403">
    <property type="entry name" value="Ankyrin repeat"/>
    <property type="match status" value="1"/>
</dbReference>
<dbReference type="Pfam" id="PF12796">
    <property type="entry name" value="Ank_2"/>
    <property type="match status" value="1"/>
</dbReference>
<dbReference type="RefSeq" id="WP_187318204.1">
    <property type="nucleotide sequence ID" value="NZ_JACSCY010000002.1"/>
</dbReference>
<keyword evidence="2 3" id="KW-0040">ANK repeat</keyword>
<dbReference type="Gene3D" id="1.25.40.20">
    <property type="entry name" value="Ankyrin repeat-containing domain"/>
    <property type="match status" value="2"/>
</dbReference>
<organism evidence="5 6">
    <name type="scientific">Hymenobacter citatus</name>
    <dbReference type="NCBI Taxonomy" id="2763506"/>
    <lineage>
        <taxon>Bacteria</taxon>
        <taxon>Pseudomonadati</taxon>
        <taxon>Bacteroidota</taxon>
        <taxon>Cytophagia</taxon>
        <taxon>Cytophagales</taxon>
        <taxon>Hymenobacteraceae</taxon>
        <taxon>Hymenobacter</taxon>
    </lineage>
</organism>
<evidence type="ECO:0000256" key="2">
    <source>
        <dbReference type="ARBA" id="ARBA00023043"/>
    </source>
</evidence>
<evidence type="ECO:0000313" key="5">
    <source>
        <dbReference type="EMBL" id="MBC6609899.1"/>
    </source>
</evidence>
<feature type="repeat" description="ANK" evidence="3">
    <location>
        <begin position="92"/>
        <end position="124"/>
    </location>
</feature>
<proteinExistence type="predicted"/>
<dbReference type="InterPro" id="IPR002110">
    <property type="entry name" value="Ankyrin_rpt"/>
</dbReference>
<name>A0ABR7MGB3_9BACT</name>
<keyword evidence="1" id="KW-0677">Repeat</keyword>
<dbReference type="Proteomes" id="UP000622017">
    <property type="component" value="Unassembled WGS sequence"/>
</dbReference>
<feature type="signal peptide" evidence="4">
    <location>
        <begin position="1"/>
        <end position="20"/>
    </location>
</feature>
<evidence type="ECO:0000313" key="6">
    <source>
        <dbReference type="Proteomes" id="UP000622017"/>
    </source>
</evidence>
<feature type="chain" id="PRO_5047484649" evidence="4">
    <location>
        <begin position="21"/>
        <end position="150"/>
    </location>
</feature>
<keyword evidence="4" id="KW-0732">Signal</keyword>
<protein>
    <submittedName>
        <fullName evidence="5">Ankyrin repeat domain-containing protein</fullName>
    </submittedName>
</protein>
<evidence type="ECO:0000256" key="1">
    <source>
        <dbReference type="ARBA" id="ARBA00022737"/>
    </source>
</evidence>
<dbReference type="InterPro" id="IPR050745">
    <property type="entry name" value="Multifunctional_regulatory"/>
</dbReference>
<accession>A0ABR7MGB3</accession>
<dbReference type="PROSITE" id="PS50297">
    <property type="entry name" value="ANK_REP_REGION"/>
    <property type="match status" value="1"/>
</dbReference>
<dbReference type="EMBL" id="JACSCY010000002">
    <property type="protein sequence ID" value="MBC6609899.1"/>
    <property type="molecule type" value="Genomic_DNA"/>
</dbReference>
<dbReference type="SMART" id="SM00248">
    <property type="entry name" value="ANK"/>
    <property type="match status" value="2"/>
</dbReference>
<evidence type="ECO:0000256" key="3">
    <source>
        <dbReference type="PROSITE-ProRule" id="PRU00023"/>
    </source>
</evidence>
<dbReference type="PANTHER" id="PTHR24189">
    <property type="entry name" value="MYOTROPHIN"/>
    <property type="match status" value="1"/>
</dbReference>
<comment type="caution">
    <text evidence="5">The sequence shown here is derived from an EMBL/GenBank/DDBJ whole genome shotgun (WGS) entry which is preliminary data.</text>
</comment>
<reference evidence="5 6" key="1">
    <citation type="submission" date="2020-08" db="EMBL/GenBank/DDBJ databases">
        <title>Hymenobacter sp.</title>
        <authorList>
            <person name="Kim M.K."/>
        </authorList>
    </citation>
    <scope>NUCLEOTIDE SEQUENCE [LARGE SCALE GENOMIC DNA]</scope>
    <source>
        <strain evidence="5 6">BT507</strain>
    </source>
</reference>
<dbReference type="PANTHER" id="PTHR24189:SF50">
    <property type="entry name" value="ANKYRIN REPEAT AND SOCS BOX PROTEIN 2"/>
    <property type="match status" value="1"/>
</dbReference>
<gene>
    <name evidence="5" type="ORF">H8B15_03130</name>
</gene>
<sequence length="150" mass="16003">MPKRIVILAFFVFIAGSALAQTPAKDLRTAVLKNKPTEVQTLLTSGADANTPVEMVPGFPTSYLFIAADNNHLDVAKSLLQHKAQVNKGDKFQLTPLMAAAAKGYLEMVQLLLTNGADAKAKDEEGKTALAYAKEGNHAAVVALLEPKTK</sequence>
<keyword evidence="6" id="KW-1185">Reference proteome</keyword>